<dbReference type="InterPro" id="IPR012337">
    <property type="entry name" value="RNaseH-like_sf"/>
</dbReference>
<dbReference type="EnsemblPlants" id="evm.model.06.1041">
    <property type="protein sequence ID" value="cds.evm.model.06.1041"/>
    <property type="gene ID" value="evm.TU.06.1041"/>
</dbReference>
<evidence type="ECO:0000313" key="2">
    <source>
        <dbReference type="EnsemblPlants" id="cds.evm.model.06.1041"/>
    </source>
</evidence>
<evidence type="ECO:0000259" key="1">
    <source>
        <dbReference type="Pfam" id="PF13456"/>
    </source>
</evidence>
<sequence>MLLGMCIALEESLYLGLPSSMGRNKATTLGYLKEKLRKRLQAWGTKFLSRAGKEILIKTVAQALPSYAMSVFLLPLEIIRDMESMMAKYWWQSSSNSPSSIHWMSWKRLYGHKSKGARYFPHGSFLTATIGPNPSFIWHSILEAQSLVKQGSRWVVGDGKNVSILGEPWLSDVENPLIISNYPSLHNAKVCNLLSMDGFGWETAILEDLLVPWGVQLVQSIPFQSQPGEDVLTWLNDSSGIYTVRSAYKLLQQLSGDFTLDASAEDKFWKKLWQHKTPPKMKNLYGCRNHSSCPCFLSSGCCYQSCVLVAVCWALWNARNDKVWQNKSVGVESIVVSATNYLNQWHIAQKSSNELLFSGYIPGDGAEQWNAPIDSSIKVNVDAAVFSDSSSYGVGFVARDRGGLLVEGGIKLFHGSKTPEVAEAIGVREALSWITDHPWTNVTLETDCLSVVQAMRSSMSMVLMFGKVISECKTLFHALHNVSFYFVKRSTNIVAHSFVRAAISHPDHRFNLDNVPVELLPCLVTELIV</sequence>
<evidence type="ECO:0000313" key="3">
    <source>
        <dbReference type="Proteomes" id="UP000596661"/>
    </source>
</evidence>
<dbReference type="InterPro" id="IPR044730">
    <property type="entry name" value="RNase_H-like_dom_plant"/>
</dbReference>
<proteinExistence type="predicted"/>
<dbReference type="SUPFAM" id="SSF53098">
    <property type="entry name" value="Ribonuclease H-like"/>
    <property type="match status" value="1"/>
</dbReference>
<dbReference type="GO" id="GO:0004523">
    <property type="term" value="F:RNA-DNA hybrid ribonuclease activity"/>
    <property type="evidence" value="ECO:0007669"/>
    <property type="project" value="InterPro"/>
</dbReference>
<reference evidence="2" key="1">
    <citation type="submission" date="2018-11" db="EMBL/GenBank/DDBJ databases">
        <authorList>
            <person name="Grassa J C."/>
        </authorList>
    </citation>
    <scope>NUCLEOTIDE SEQUENCE [LARGE SCALE GENOMIC DNA]</scope>
</reference>
<dbReference type="GO" id="GO:0003676">
    <property type="term" value="F:nucleic acid binding"/>
    <property type="evidence" value="ECO:0007669"/>
    <property type="project" value="InterPro"/>
</dbReference>
<dbReference type="InterPro" id="IPR036397">
    <property type="entry name" value="RNaseH_sf"/>
</dbReference>
<keyword evidence="3" id="KW-1185">Reference proteome</keyword>
<protein>
    <recommendedName>
        <fullName evidence="1">RNase H type-1 domain-containing protein</fullName>
    </recommendedName>
</protein>
<dbReference type="Pfam" id="PF13456">
    <property type="entry name" value="RVT_3"/>
    <property type="match status" value="1"/>
</dbReference>
<dbReference type="Gene3D" id="3.30.420.10">
    <property type="entry name" value="Ribonuclease H-like superfamily/Ribonuclease H"/>
    <property type="match status" value="1"/>
</dbReference>
<dbReference type="PANTHER" id="PTHR33116">
    <property type="entry name" value="REVERSE TRANSCRIPTASE ZINC-BINDING DOMAIN-CONTAINING PROTEIN-RELATED-RELATED"/>
    <property type="match status" value="1"/>
</dbReference>
<dbReference type="AlphaFoldDB" id="A0A803PSV8"/>
<name>A0A803PSV8_CANSA</name>
<reference evidence="2" key="2">
    <citation type="submission" date="2021-03" db="UniProtKB">
        <authorList>
            <consortium name="EnsemblPlants"/>
        </authorList>
    </citation>
    <scope>IDENTIFICATION</scope>
</reference>
<organism evidence="2 3">
    <name type="scientific">Cannabis sativa</name>
    <name type="common">Hemp</name>
    <name type="synonym">Marijuana</name>
    <dbReference type="NCBI Taxonomy" id="3483"/>
    <lineage>
        <taxon>Eukaryota</taxon>
        <taxon>Viridiplantae</taxon>
        <taxon>Streptophyta</taxon>
        <taxon>Embryophyta</taxon>
        <taxon>Tracheophyta</taxon>
        <taxon>Spermatophyta</taxon>
        <taxon>Magnoliopsida</taxon>
        <taxon>eudicotyledons</taxon>
        <taxon>Gunneridae</taxon>
        <taxon>Pentapetalae</taxon>
        <taxon>rosids</taxon>
        <taxon>fabids</taxon>
        <taxon>Rosales</taxon>
        <taxon>Cannabaceae</taxon>
        <taxon>Cannabis</taxon>
    </lineage>
</organism>
<dbReference type="CDD" id="cd06222">
    <property type="entry name" value="RNase_H_like"/>
    <property type="match status" value="1"/>
</dbReference>
<accession>A0A803PSV8</accession>
<feature type="domain" description="RNase H type-1" evidence="1">
    <location>
        <begin position="380"/>
        <end position="501"/>
    </location>
</feature>
<dbReference type="Proteomes" id="UP000596661">
    <property type="component" value="Chromosome 6"/>
</dbReference>
<dbReference type="Gramene" id="evm.model.06.1041">
    <property type="protein sequence ID" value="cds.evm.model.06.1041"/>
    <property type="gene ID" value="evm.TU.06.1041"/>
</dbReference>
<dbReference type="OMA" id="RICVTEI"/>
<dbReference type="PANTHER" id="PTHR33116:SF86">
    <property type="entry name" value="REVERSE TRANSCRIPTASE DOMAIN-CONTAINING PROTEIN"/>
    <property type="match status" value="1"/>
</dbReference>
<dbReference type="EMBL" id="UZAU01000588">
    <property type="status" value="NOT_ANNOTATED_CDS"/>
    <property type="molecule type" value="Genomic_DNA"/>
</dbReference>
<dbReference type="InterPro" id="IPR002156">
    <property type="entry name" value="RNaseH_domain"/>
</dbReference>